<dbReference type="PROSITE" id="PS50975">
    <property type="entry name" value="ATP_GRASP"/>
    <property type="match status" value="1"/>
</dbReference>
<evidence type="ECO:0000313" key="3">
    <source>
        <dbReference type="EMBL" id="RDU73860.1"/>
    </source>
</evidence>
<gene>
    <name evidence="3" type="ORF">CQA57_04115</name>
</gene>
<reference evidence="3 4" key="1">
    <citation type="submission" date="2018-04" db="EMBL/GenBank/DDBJ databases">
        <title>Novel Campyloabacter and Helicobacter Species and Strains.</title>
        <authorList>
            <person name="Mannion A.J."/>
            <person name="Shen Z."/>
            <person name="Fox J.G."/>
        </authorList>
    </citation>
    <scope>NUCLEOTIDE SEQUENCE [LARGE SCALE GENOMIC DNA]</scope>
    <source>
        <strain evidence="3 4">MIT 04-9362</strain>
    </source>
</reference>
<organism evidence="3 4">
    <name type="scientific">Helicobacter anseris</name>
    <dbReference type="NCBI Taxonomy" id="375926"/>
    <lineage>
        <taxon>Bacteria</taxon>
        <taxon>Pseudomonadati</taxon>
        <taxon>Campylobacterota</taxon>
        <taxon>Epsilonproteobacteria</taxon>
        <taxon>Campylobacterales</taxon>
        <taxon>Helicobacteraceae</taxon>
        <taxon>Helicobacter</taxon>
    </lineage>
</organism>
<accession>A0A3D8J993</accession>
<dbReference type="EMBL" id="NXLX01000008">
    <property type="protein sequence ID" value="RDU73860.1"/>
    <property type="molecule type" value="Genomic_DNA"/>
</dbReference>
<sequence length="387" mass="44592">MSKSRRAIKNSHLPANALKNYIARCKSDSKSSQNHITGELVVKKLRILITTIGGLTSSDLIYALRKNKEREVELFGLDAFEWAVCKTMVDHFCICPNSTEDEEIFANFVNNYARQNAIDIIIPCGNEDNLALAKYKEKFQTPILVGSYNSLIKAYDKGAVYDFLRDRLPQHAPKFKIVKNLQEFQEALAFLNFPQNKIVIKPRFGRGGRGVYIIGNCFNFDNFFHKKPENEVDIKTIEAILKQQENFEELIVMEYLTSPFLSAYSLCYQGKNILTLKHIREWGNASQTYRGLVSYDEDMEKLCSKVIEIFNLTYTNNMELAFNQNGNIVLFDLNPRIGASSAIDTDIGFNFPYLAIKLLLQEEIKINKELLPTQSRFLRYFSYLWLK</sequence>
<comment type="caution">
    <text evidence="3">The sequence shown here is derived from an EMBL/GenBank/DDBJ whole genome shotgun (WGS) entry which is preliminary data.</text>
</comment>
<evidence type="ECO:0000256" key="1">
    <source>
        <dbReference type="PROSITE-ProRule" id="PRU00409"/>
    </source>
</evidence>
<dbReference type="Pfam" id="PF15632">
    <property type="entry name" value="ATPgrasp_Ter"/>
    <property type="match status" value="1"/>
</dbReference>
<dbReference type="InterPro" id="IPR013815">
    <property type="entry name" value="ATP_grasp_subdomain_1"/>
</dbReference>
<dbReference type="GO" id="GO:0046872">
    <property type="term" value="F:metal ion binding"/>
    <property type="evidence" value="ECO:0007669"/>
    <property type="project" value="InterPro"/>
</dbReference>
<dbReference type="SUPFAM" id="SSF56059">
    <property type="entry name" value="Glutathione synthetase ATP-binding domain-like"/>
    <property type="match status" value="1"/>
</dbReference>
<proteinExistence type="predicted"/>
<keyword evidence="1" id="KW-0547">Nucleotide-binding</keyword>
<dbReference type="Proteomes" id="UP000256695">
    <property type="component" value="Unassembled WGS sequence"/>
</dbReference>
<dbReference type="InterPro" id="IPR011761">
    <property type="entry name" value="ATP-grasp"/>
</dbReference>
<dbReference type="GO" id="GO:0005524">
    <property type="term" value="F:ATP binding"/>
    <property type="evidence" value="ECO:0007669"/>
    <property type="project" value="UniProtKB-UniRule"/>
</dbReference>
<dbReference type="Gene3D" id="3.40.50.20">
    <property type="match status" value="1"/>
</dbReference>
<dbReference type="AlphaFoldDB" id="A0A3D8J993"/>
<dbReference type="Gene3D" id="3.30.1490.20">
    <property type="entry name" value="ATP-grasp fold, A domain"/>
    <property type="match status" value="1"/>
</dbReference>
<evidence type="ECO:0000259" key="2">
    <source>
        <dbReference type="PROSITE" id="PS50975"/>
    </source>
</evidence>
<feature type="domain" description="ATP-grasp" evidence="2">
    <location>
        <begin position="162"/>
        <end position="360"/>
    </location>
</feature>
<name>A0A3D8J993_9HELI</name>
<evidence type="ECO:0000313" key="4">
    <source>
        <dbReference type="Proteomes" id="UP000256695"/>
    </source>
</evidence>
<dbReference type="Gene3D" id="3.30.470.20">
    <property type="entry name" value="ATP-grasp fold, B domain"/>
    <property type="match status" value="1"/>
</dbReference>
<keyword evidence="1" id="KW-0067">ATP-binding</keyword>
<protein>
    <recommendedName>
        <fullName evidence="2">ATP-grasp domain-containing protein</fullName>
    </recommendedName>
</protein>
<keyword evidence="4" id="KW-1185">Reference proteome</keyword>
<dbReference type="OrthoDB" id="9803907at2"/>